<keyword evidence="3" id="KW-0804">Transcription</keyword>
<dbReference type="EMBL" id="SOBG01000001">
    <property type="protein sequence ID" value="TDT72322.1"/>
    <property type="molecule type" value="Genomic_DNA"/>
</dbReference>
<dbReference type="InterPro" id="IPR036390">
    <property type="entry name" value="WH_DNA-bd_sf"/>
</dbReference>
<keyword evidence="2" id="KW-0238">DNA-binding</keyword>
<evidence type="ECO:0000313" key="5">
    <source>
        <dbReference type="EMBL" id="TDT72322.1"/>
    </source>
</evidence>
<dbReference type="CDD" id="cd00090">
    <property type="entry name" value="HTH_ARSR"/>
    <property type="match status" value="1"/>
</dbReference>
<organism evidence="5 6">
    <name type="scientific">Hypnocyclicus thermotrophus</name>
    <dbReference type="NCBI Taxonomy" id="1627895"/>
    <lineage>
        <taxon>Bacteria</taxon>
        <taxon>Fusobacteriati</taxon>
        <taxon>Fusobacteriota</taxon>
        <taxon>Fusobacteriia</taxon>
        <taxon>Fusobacteriales</taxon>
        <taxon>Fusobacteriaceae</taxon>
        <taxon>Hypnocyclicus</taxon>
    </lineage>
</organism>
<dbReference type="PRINTS" id="PR00598">
    <property type="entry name" value="HTHMARR"/>
</dbReference>
<dbReference type="GO" id="GO:0003700">
    <property type="term" value="F:DNA-binding transcription factor activity"/>
    <property type="evidence" value="ECO:0007669"/>
    <property type="project" value="InterPro"/>
</dbReference>
<sequence length="150" mass="18053">MIEKNKKKILTKEISHLSRDIDLYLSKKLEKYKIGSGQFKILINIKKNEGICQDKLAEKLGIDKTTITKAIKKLIEKKYVKREKNKIDKRYYKLYIGEEGEKIYPEIKNIFNEINIKLMLNFSEKEKEIFFDFIKKINKNLERIKENEKY</sequence>
<name>A0AA46E036_9FUSO</name>
<evidence type="ECO:0000313" key="6">
    <source>
        <dbReference type="Proteomes" id="UP000294678"/>
    </source>
</evidence>
<comment type="caution">
    <text evidence="5">The sequence shown here is derived from an EMBL/GenBank/DDBJ whole genome shotgun (WGS) entry which is preliminary data.</text>
</comment>
<dbReference type="PROSITE" id="PS50995">
    <property type="entry name" value="HTH_MARR_2"/>
    <property type="match status" value="1"/>
</dbReference>
<dbReference type="SMART" id="SM00347">
    <property type="entry name" value="HTH_MARR"/>
    <property type="match status" value="1"/>
</dbReference>
<dbReference type="Gene3D" id="1.10.10.10">
    <property type="entry name" value="Winged helix-like DNA-binding domain superfamily/Winged helix DNA-binding domain"/>
    <property type="match status" value="1"/>
</dbReference>
<proteinExistence type="predicted"/>
<dbReference type="PANTHER" id="PTHR42756:SF1">
    <property type="entry name" value="TRANSCRIPTIONAL REPRESSOR OF EMRAB OPERON"/>
    <property type="match status" value="1"/>
</dbReference>
<keyword evidence="1" id="KW-0805">Transcription regulation</keyword>
<dbReference type="Pfam" id="PF01047">
    <property type="entry name" value="MarR"/>
    <property type="match status" value="1"/>
</dbReference>
<gene>
    <name evidence="5" type="ORF">EV215_0122</name>
</gene>
<dbReference type="AlphaFoldDB" id="A0AA46E036"/>
<dbReference type="InterPro" id="IPR036388">
    <property type="entry name" value="WH-like_DNA-bd_sf"/>
</dbReference>
<keyword evidence="6" id="KW-1185">Reference proteome</keyword>
<protein>
    <submittedName>
        <fullName evidence="5">MarR family transcriptional regulator</fullName>
    </submittedName>
</protein>
<dbReference type="SUPFAM" id="SSF46785">
    <property type="entry name" value="Winged helix' DNA-binding domain"/>
    <property type="match status" value="1"/>
</dbReference>
<feature type="domain" description="HTH marR-type" evidence="4">
    <location>
        <begin position="7"/>
        <end position="139"/>
    </location>
</feature>
<evidence type="ECO:0000259" key="4">
    <source>
        <dbReference type="PROSITE" id="PS50995"/>
    </source>
</evidence>
<dbReference type="PANTHER" id="PTHR42756">
    <property type="entry name" value="TRANSCRIPTIONAL REGULATOR, MARR"/>
    <property type="match status" value="1"/>
</dbReference>
<dbReference type="GO" id="GO:0003677">
    <property type="term" value="F:DNA binding"/>
    <property type="evidence" value="ECO:0007669"/>
    <property type="project" value="UniProtKB-KW"/>
</dbReference>
<evidence type="ECO:0000256" key="1">
    <source>
        <dbReference type="ARBA" id="ARBA00023015"/>
    </source>
</evidence>
<evidence type="ECO:0000256" key="2">
    <source>
        <dbReference type="ARBA" id="ARBA00023125"/>
    </source>
</evidence>
<accession>A0AA46E036</accession>
<dbReference type="RefSeq" id="WP_166667290.1">
    <property type="nucleotide sequence ID" value="NZ_SOBG01000001.1"/>
</dbReference>
<reference evidence="5 6" key="1">
    <citation type="submission" date="2019-03" db="EMBL/GenBank/DDBJ databases">
        <title>Genomic Encyclopedia of Type Strains, Phase IV (KMG-IV): sequencing the most valuable type-strain genomes for metagenomic binning, comparative biology and taxonomic classification.</title>
        <authorList>
            <person name="Goeker M."/>
        </authorList>
    </citation>
    <scope>NUCLEOTIDE SEQUENCE [LARGE SCALE GENOMIC DNA]</scope>
    <source>
        <strain evidence="5 6">DSM 100055</strain>
    </source>
</reference>
<dbReference type="Proteomes" id="UP000294678">
    <property type="component" value="Unassembled WGS sequence"/>
</dbReference>
<dbReference type="InterPro" id="IPR000835">
    <property type="entry name" value="HTH_MarR-typ"/>
</dbReference>
<evidence type="ECO:0000256" key="3">
    <source>
        <dbReference type="ARBA" id="ARBA00023163"/>
    </source>
</evidence>
<dbReference type="InterPro" id="IPR011991">
    <property type="entry name" value="ArsR-like_HTH"/>
</dbReference>